<evidence type="ECO:0000313" key="2">
    <source>
        <dbReference type="Proteomes" id="UP000234275"/>
    </source>
</evidence>
<dbReference type="AlphaFoldDB" id="A0A2I2G6Y0"/>
<dbReference type="Proteomes" id="UP000234275">
    <property type="component" value="Unassembled WGS sequence"/>
</dbReference>
<dbReference type="RefSeq" id="XP_024703935.1">
    <property type="nucleotide sequence ID" value="XM_024847655.1"/>
</dbReference>
<accession>A0A2I2G6Y0</accession>
<keyword evidence="2" id="KW-1185">Reference proteome</keyword>
<sequence length="393" mass="45723">MERQVHVRVVRPNEYPNEGPDTKLYIKLNFCLLQPYFREPVREDQKQCIAMAIIKILKERLEACCVEENLENHKHTCHIVQMTFDRALKPGDDVENVEFVLGIFREAKEHLKWLSRVAWAKPIFYPFEGPGPHAVSNNPAVHSLYRITSKTHLLNIAYCYRKFQVTIEKFLNTCDSPHPSYPFGSFPGSCRPPISPFVNYRDNRHPTSATVNMCNWLRRGSTAEQDEEQRARDVARAEAREQREQELMNTAYETLLAQDPSPPRSLVGVLVCYPENSRFNLNRRRDVGRYLRNAIHDRVHARLPRSEPAFHLHECRIMAVILKDDGRYPQTSQDFINHLNRRALDAVNAKLVPSHPNHRIQYSFVTDGLMLALVRLPVESRRNGLALRFFSYP</sequence>
<dbReference type="EMBL" id="MSFO01000004">
    <property type="protein sequence ID" value="PLB48633.1"/>
    <property type="molecule type" value="Genomic_DNA"/>
</dbReference>
<dbReference type="OrthoDB" id="4454635at2759"/>
<comment type="caution">
    <text evidence="1">The sequence shown here is derived from an EMBL/GenBank/DDBJ whole genome shotgun (WGS) entry which is preliminary data.</text>
</comment>
<evidence type="ECO:0000313" key="1">
    <source>
        <dbReference type="EMBL" id="PLB48633.1"/>
    </source>
</evidence>
<gene>
    <name evidence="1" type="ORF">P170DRAFT_425671</name>
</gene>
<protein>
    <submittedName>
        <fullName evidence="1">Uncharacterized protein</fullName>
    </submittedName>
</protein>
<name>A0A2I2G6Y0_9EURO</name>
<dbReference type="GeneID" id="36555354"/>
<proteinExistence type="predicted"/>
<reference evidence="1 2" key="1">
    <citation type="submission" date="2016-12" db="EMBL/GenBank/DDBJ databases">
        <title>The genomes of Aspergillus section Nigri reveals drivers in fungal speciation.</title>
        <authorList>
            <consortium name="DOE Joint Genome Institute"/>
            <person name="Vesth T.C."/>
            <person name="Nybo J."/>
            <person name="Theobald S."/>
            <person name="Brandl J."/>
            <person name="Frisvad J.C."/>
            <person name="Nielsen K.F."/>
            <person name="Lyhne E.K."/>
            <person name="Kogle M.E."/>
            <person name="Kuo A."/>
            <person name="Riley R."/>
            <person name="Clum A."/>
            <person name="Nolan M."/>
            <person name="Lipzen A."/>
            <person name="Salamov A."/>
            <person name="Henrissat B."/>
            <person name="Wiebenga A."/>
            <person name="De Vries R.P."/>
            <person name="Grigoriev I.V."/>
            <person name="Mortensen U.H."/>
            <person name="Andersen M.R."/>
            <person name="Baker S.E."/>
        </authorList>
    </citation>
    <scope>NUCLEOTIDE SEQUENCE [LARGE SCALE GENOMIC DNA]</scope>
    <source>
        <strain evidence="1 2">IBT 23096</strain>
    </source>
</reference>
<organism evidence="1 2">
    <name type="scientific">Aspergillus steynii IBT 23096</name>
    <dbReference type="NCBI Taxonomy" id="1392250"/>
    <lineage>
        <taxon>Eukaryota</taxon>
        <taxon>Fungi</taxon>
        <taxon>Dikarya</taxon>
        <taxon>Ascomycota</taxon>
        <taxon>Pezizomycotina</taxon>
        <taxon>Eurotiomycetes</taxon>
        <taxon>Eurotiomycetidae</taxon>
        <taxon>Eurotiales</taxon>
        <taxon>Aspergillaceae</taxon>
        <taxon>Aspergillus</taxon>
        <taxon>Aspergillus subgen. Circumdati</taxon>
    </lineage>
</organism>
<dbReference type="VEuPathDB" id="FungiDB:P170DRAFT_425671"/>